<reference evidence="2" key="1">
    <citation type="submission" date="2023-10" db="EMBL/GenBank/DDBJ databases">
        <authorList>
            <person name="Chen Y."/>
            <person name="Shah S."/>
            <person name="Dougan E. K."/>
            <person name="Thang M."/>
            <person name="Chan C."/>
        </authorList>
    </citation>
    <scope>NUCLEOTIDE SEQUENCE [LARGE SCALE GENOMIC DNA]</scope>
</reference>
<sequence length="218" mass="23933">MWHGMGVSKMSSHMVDLRPLAAQKRLRTHSSVLRQKKSARGALRGAQRAHARGLRGEASIYKLAPLAKCQMGPTVHILRCAEVNNRELQLNNNPRNPSSIVPPHDPARLIHAAALLTGVLGQLCATTARTRDGFRPMGGKEEEEEEEEEEERKQGEQREEECADGKASIYKPIPARETACASVGTGGRPHPATGAGAVSLPPSKNQRRRKRRKKHVEA</sequence>
<protein>
    <submittedName>
        <fullName evidence="2">Uncharacterized protein</fullName>
    </submittedName>
</protein>
<organism evidence="2 3">
    <name type="scientific">Prorocentrum cordatum</name>
    <dbReference type="NCBI Taxonomy" id="2364126"/>
    <lineage>
        <taxon>Eukaryota</taxon>
        <taxon>Sar</taxon>
        <taxon>Alveolata</taxon>
        <taxon>Dinophyceae</taxon>
        <taxon>Prorocentrales</taxon>
        <taxon>Prorocentraceae</taxon>
        <taxon>Prorocentrum</taxon>
    </lineage>
</organism>
<dbReference type="EMBL" id="CAUYUJ010017964">
    <property type="protein sequence ID" value="CAK0879511.1"/>
    <property type="molecule type" value="Genomic_DNA"/>
</dbReference>
<dbReference type="Proteomes" id="UP001189429">
    <property type="component" value="Unassembled WGS sequence"/>
</dbReference>
<evidence type="ECO:0000313" key="2">
    <source>
        <dbReference type="EMBL" id="CAK0879511.1"/>
    </source>
</evidence>
<evidence type="ECO:0000313" key="3">
    <source>
        <dbReference type="Proteomes" id="UP001189429"/>
    </source>
</evidence>
<feature type="compositionally biased region" description="Basic residues" evidence="1">
    <location>
        <begin position="205"/>
        <end position="218"/>
    </location>
</feature>
<feature type="compositionally biased region" description="Acidic residues" evidence="1">
    <location>
        <begin position="141"/>
        <end position="150"/>
    </location>
</feature>
<keyword evidence="3" id="KW-1185">Reference proteome</keyword>
<name>A0ABN9W2M3_9DINO</name>
<comment type="caution">
    <text evidence="2">The sequence shown here is derived from an EMBL/GenBank/DDBJ whole genome shotgun (WGS) entry which is preliminary data.</text>
</comment>
<evidence type="ECO:0000256" key="1">
    <source>
        <dbReference type="SAM" id="MobiDB-lite"/>
    </source>
</evidence>
<accession>A0ABN9W2M3</accession>
<gene>
    <name evidence="2" type="ORF">PCOR1329_LOCUS62919</name>
</gene>
<feature type="region of interest" description="Disordered" evidence="1">
    <location>
        <begin position="130"/>
        <end position="218"/>
    </location>
</feature>
<proteinExistence type="predicted"/>
<feature type="compositionally biased region" description="Basic and acidic residues" evidence="1">
    <location>
        <begin position="130"/>
        <end position="140"/>
    </location>
</feature>